<evidence type="ECO:0000313" key="3">
    <source>
        <dbReference type="EMBL" id="PKC52167.1"/>
    </source>
</evidence>
<accession>A0A2N0QM99</accession>
<sequence>SFAADLGVNMHTVNKSYHELEKKGVIRIIPKSGAVIATHEKFDEAVFQRIMEDIKPQIAEALVFGIDEEKIQMMTLMPFLVKRTVVFGVSIPEQNIEEPKLAQFKKQYAIATFTVSVISLALFATWALINQLSDEQIVIVGTSIQFAIIIFSISLYFYFHGKTKKLKQVEKWTENLKQVTVTDLTIRNQDEMLPWYAYILPMIVTIGLIIYTLMNYDLLSNEIPTHWGPNGEPDAFTEKTPFTAIQTSLFLLIMQMMFTGIHIATKNSGLKLSATNALASKRRQLGMRKYSSWLLFIVLL</sequence>
<dbReference type="SUPFAM" id="SSF46785">
    <property type="entry name" value="Winged helix' DNA-binding domain"/>
    <property type="match status" value="1"/>
</dbReference>
<feature type="transmembrane region" description="Helical" evidence="1">
    <location>
        <begin position="135"/>
        <end position="159"/>
    </location>
</feature>
<proteinExistence type="predicted"/>
<keyword evidence="1" id="KW-0472">Membrane</keyword>
<dbReference type="Gene3D" id="1.10.10.10">
    <property type="entry name" value="Winged helix-like DNA-binding domain superfamily/Winged helix DNA-binding domain"/>
    <property type="match status" value="1"/>
</dbReference>
<dbReference type="EMBL" id="LLXH01006284">
    <property type="protein sequence ID" value="PKC52167.1"/>
    <property type="molecule type" value="Genomic_DNA"/>
</dbReference>
<reference evidence="3 4" key="1">
    <citation type="submission" date="2017-10" db="EMBL/GenBank/DDBJ databases">
        <title>Extensive intraspecific genome diversity in a model arbuscular mycorrhizal fungus.</title>
        <authorList>
            <person name="Chen E.C.H."/>
            <person name="Morin E."/>
            <person name="Baudet D."/>
            <person name="Noel J."/>
            <person name="Ndikumana S."/>
            <person name="Charron P."/>
            <person name="St-Onge C."/>
            <person name="Giorgi J."/>
            <person name="Grigoriev I.V."/>
            <person name="Roux C."/>
            <person name="Martin F.M."/>
            <person name="Corradi N."/>
        </authorList>
    </citation>
    <scope>NUCLEOTIDE SEQUENCE [LARGE SCALE GENOMIC DNA]</scope>
    <source>
        <strain evidence="3 4">A1</strain>
    </source>
</reference>
<dbReference type="InterPro" id="IPR036390">
    <property type="entry name" value="WH_DNA-bd_sf"/>
</dbReference>
<keyword evidence="1" id="KW-1133">Transmembrane helix</keyword>
<comment type="caution">
    <text evidence="3">The sequence shown here is derived from an EMBL/GenBank/DDBJ whole genome shotgun (WGS) entry which is preliminary data.</text>
</comment>
<feature type="transmembrane region" description="Helical" evidence="1">
    <location>
        <begin position="108"/>
        <end position="129"/>
    </location>
</feature>
<reference evidence="3 4" key="2">
    <citation type="submission" date="2017-10" db="EMBL/GenBank/DDBJ databases">
        <title>Genome analyses suggest a sexual origin of heterokaryosis in a supposedly ancient asexual fungus.</title>
        <authorList>
            <person name="Corradi N."/>
            <person name="Sedzielewska K."/>
            <person name="Noel J."/>
            <person name="Charron P."/>
            <person name="Farinelli L."/>
            <person name="Marton T."/>
            <person name="Kruger M."/>
            <person name="Pelin A."/>
            <person name="Brachmann A."/>
            <person name="Corradi N."/>
        </authorList>
    </citation>
    <scope>NUCLEOTIDE SEQUENCE [LARGE SCALE GENOMIC DNA]</scope>
    <source>
        <strain evidence="3 4">A1</strain>
    </source>
</reference>
<dbReference type="VEuPathDB" id="FungiDB:RhiirA1_405119"/>
<name>A0A2N0QM99_9GLOM</name>
<evidence type="ECO:0000256" key="1">
    <source>
        <dbReference type="SAM" id="Phobius"/>
    </source>
</evidence>
<feature type="domain" description="DUF1648" evidence="2">
    <location>
        <begin position="204"/>
        <end position="242"/>
    </location>
</feature>
<keyword evidence="1" id="KW-0812">Transmembrane</keyword>
<dbReference type="AlphaFoldDB" id="A0A2N0QM99"/>
<dbReference type="InterPro" id="IPR036388">
    <property type="entry name" value="WH-like_DNA-bd_sf"/>
</dbReference>
<feature type="non-terminal residue" evidence="3">
    <location>
        <position position="300"/>
    </location>
</feature>
<feature type="non-terminal residue" evidence="3">
    <location>
        <position position="1"/>
    </location>
</feature>
<feature type="transmembrane region" description="Helical" evidence="1">
    <location>
        <begin position="244"/>
        <end position="264"/>
    </location>
</feature>
<organism evidence="3 4">
    <name type="scientific">Rhizophagus irregularis</name>
    <dbReference type="NCBI Taxonomy" id="588596"/>
    <lineage>
        <taxon>Eukaryota</taxon>
        <taxon>Fungi</taxon>
        <taxon>Fungi incertae sedis</taxon>
        <taxon>Mucoromycota</taxon>
        <taxon>Glomeromycotina</taxon>
        <taxon>Glomeromycetes</taxon>
        <taxon>Glomerales</taxon>
        <taxon>Glomeraceae</taxon>
        <taxon>Rhizophagus</taxon>
    </lineage>
</organism>
<feature type="transmembrane region" description="Helical" evidence="1">
    <location>
        <begin position="195"/>
        <end position="214"/>
    </location>
</feature>
<gene>
    <name evidence="3" type="ORF">RhiirA1_405119</name>
</gene>
<evidence type="ECO:0000313" key="4">
    <source>
        <dbReference type="Proteomes" id="UP000232688"/>
    </source>
</evidence>
<protein>
    <recommendedName>
        <fullName evidence="2">DUF1648 domain-containing protein</fullName>
    </recommendedName>
</protein>
<evidence type="ECO:0000259" key="2">
    <source>
        <dbReference type="Pfam" id="PF07853"/>
    </source>
</evidence>
<dbReference type="InterPro" id="IPR012867">
    <property type="entry name" value="DUF1648"/>
</dbReference>
<dbReference type="Proteomes" id="UP000232688">
    <property type="component" value="Unassembled WGS sequence"/>
</dbReference>
<dbReference type="Pfam" id="PF07853">
    <property type="entry name" value="DUF1648"/>
    <property type="match status" value="1"/>
</dbReference>